<dbReference type="Pfam" id="PF13508">
    <property type="entry name" value="Acetyltransf_7"/>
    <property type="match status" value="1"/>
</dbReference>
<dbReference type="InterPro" id="IPR053144">
    <property type="entry name" value="Acetyltransferase_Butenolide"/>
</dbReference>
<accession>A0A916WUH6</accession>
<protein>
    <submittedName>
        <fullName evidence="2">N-acetyltransferase</fullName>
    </submittedName>
</protein>
<dbReference type="PANTHER" id="PTHR43233">
    <property type="entry name" value="FAMILY N-ACETYLTRANSFERASE, PUTATIVE (AFU_ORTHOLOGUE AFUA_6G03350)-RELATED"/>
    <property type="match status" value="1"/>
</dbReference>
<dbReference type="InterPro" id="IPR000182">
    <property type="entry name" value="GNAT_dom"/>
</dbReference>
<evidence type="ECO:0000259" key="1">
    <source>
        <dbReference type="PROSITE" id="PS51186"/>
    </source>
</evidence>
<name>A0A916WUH6_9MICO</name>
<evidence type="ECO:0000313" key="2">
    <source>
        <dbReference type="EMBL" id="GGB31800.1"/>
    </source>
</evidence>
<dbReference type="InterPro" id="IPR016181">
    <property type="entry name" value="Acyl_CoA_acyltransferase"/>
</dbReference>
<evidence type="ECO:0000313" key="3">
    <source>
        <dbReference type="Proteomes" id="UP000636793"/>
    </source>
</evidence>
<dbReference type="CDD" id="cd04301">
    <property type="entry name" value="NAT_SF"/>
    <property type="match status" value="1"/>
</dbReference>
<sequence>MTTNTTGMPGSDAAWYQTQFGVPTVRDYRMLRTRAGLLDKEPEAAAIGLANSWHSVVVTRAGRPVGMGRIVGDGACHLQIVDVCVLPEHQGRGLGRLIMQALCDELDDRAPASAWISLIADGDAHHLYRRFGFVDTAPDGIGMYRTPRPAVD</sequence>
<reference evidence="2" key="2">
    <citation type="submission" date="2020-09" db="EMBL/GenBank/DDBJ databases">
        <authorList>
            <person name="Sun Q."/>
            <person name="Zhou Y."/>
        </authorList>
    </citation>
    <scope>NUCLEOTIDE SEQUENCE</scope>
    <source>
        <strain evidence="2">CGMCC 1.15085</strain>
    </source>
</reference>
<dbReference type="PANTHER" id="PTHR43233:SF1">
    <property type="entry name" value="FAMILY N-ACETYLTRANSFERASE, PUTATIVE (AFU_ORTHOLOGUE AFUA_6G03350)-RELATED"/>
    <property type="match status" value="1"/>
</dbReference>
<dbReference type="GO" id="GO:0016747">
    <property type="term" value="F:acyltransferase activity, transferring groups other than amino-acyl groups"/>
    <property type="evidence" value="ECO:0007669"/>
    <property type="project" value="InterPro"/>
</dbReference>
<feature type="domain" description="N-acetyltransferase" evidence="1">
    <location>
        <begin position="8"/>
        <end position="152"/>
    </location>
</feature>
<dbReference type="PROSITE" id="PS51186">
    <property type="entry name" value="GNAT"/>
    <property type="match status" value="1"/>
</dbReference>
<dbReference type="Gene3D" id="3.40.630.30">
    <property type="match status" value="1"/>
</dbReference>
<proteinExistence type="predicted"/>
<dbReference type="EMBL" id="BMHI01000003">
    <property type="protein sequence ID" value="GGB31800.1"/>
    <property type="molecule type" value="Genomic_DNA"/>
</dbReference>
<keyword evidence="3" id="KW-1185">Reference proteome</keyword>
<dbReference type="RefSeq" id="WP_229749657.1">
    <property type="nucleotide sequence ID" value="NZ_BMHI01000003.1"/>
</dbReference>
<reference evidence="2" key="1">
    <citation type="journal article" date="2014" name="Int. J. Syst. Evol. Microbiol.">
        <title>Complete genome sequence of Corynebacterium casei LMG S-19264T (=DSM 44701T), isolated from a smear-ripened cheese.</title>
        <authorList>
            <consortium name="US DOE Joint Genome Institute (JGI-PGF)"/>
            <person name="Walter F."/>
            <person name="Albersmeier A."/>
            <person name="Kalinowski J."/>
            <person name="Ruckert C."/>
        </authorList>
    </citation>
    <scope>NUCLEOTIDE SEQUENCE</scope>
    <source>
        <strain evidence="2">CGMCC 1.15085</strain>
    </source>
</reference>
<comment type="caution">
    <text evidence="2">The sequence shown here is derived from an EMBL/GenBank/DDBJ whole genome shotgun (WGS) entry which is preliminary data.</text>
</comment>
<organism evidence="2 3">
    <name type="scientific">Flexivirga endophytica</name>
    <dbReference type="NCBI Taxonomy" id="1849103"/>
    <lineage>
        <taxon>Bacteria</taxon>
        <taxon>Bacillati</taxon>
        <taxon>Actinomycetota</taxon>
        <taxon>Actinomycetes</taxon>
        <taxon>Micrococcales</taxon>
        <taxon>Dermacoccaceae</taxon>
        <taxon>Flexivirga</taxon>
    </lineage>
</organism>
<dbReference type="SUPFAM" id="SSF55729">
    <property type="entry name" value="Acyl-CoA N-acyltransferases (Nat)"/>
    <property type="match status" value="1"/>
</dbReference>
<gene>
    <name evidence="2" type="primary">attT</name>
    <name evidence="2" type="ORF">GCM10011492_23070</name>
</gene>
<dbReference type="AlphaFoldDB" id="A0A916WUH6"/>
<dbReference type="Proteomes" id="UP000636793">
    <property type="component" value="Unassembled WGS sequence"/>
</dbReference>